<dbReference type="AlphaFoldDB" id="A0A2S8S6H4"/>
<proteinExistence type="predicted"/>
<dbReference type="EMBL" id="PVEP01000005">
    <property type="protein sequence ID" value="PQV56419.1"/>
    <property type="molecule type" value="Genomic_DNA"/>
</dbReference>
<organism evidence="1 2">
    <name type="scientific">Albidovulum denitrificans</name>
    <dbReference type="NCBI Taxonomy" id="404881"/>
    <lineage>
        <taxon>Bacteria</taxon>
        <taxon>Pseudomonadati</taxon>
        <taxon>Pseudomonadota</taxon>
        <taxon>Alphaproteobacteria</taxon>
        <taxon>Rhodobacterales</taxon>
        <taxon>Paracoccaceae</taxon>
        <taxon>Albidovulum</taxon>
    </lineage>
</organism>
<accession>A0A2S8S6H4</accession>
<evidence type="ECO:0000313" key="2">
    <source>
        <dbReference type="Proteomes" id="UP000238338"/>
    </source>
</evidence>
<reference evidence="1 2" key="1">
    <citation type="submission" date="2018-02" db="EMBL/GenBank/DDBJ databases">
        <title>Genomic Encyclopedia of Archaeal and Bacterial Type Strains, Phase II (KMG-II): from individual species to whole genera.</title>
        <authorList>
            <person name="Goeker M."/>
        </authorList>
    </citation>
    <scope>NUCLEOTIDE SEQUENCE [LARGE SCALE GENOMIC DNA]</scope>
    <source>
        <strain evidence="1 2">DSM 18921</strain>
    </source>
</reference>
<gene>
    <name evidence="1" type="ORF">LX70_02685</name>
</gene>
<protein>
    <submittedName>
        <fullName evidence="1">Uncharacterized protein</fullName>
    </submittedName>
</protein>
<evidence type="ECO:0000313" key="1">
    <source>
        <dbReference type="EMBL" id="PQV56419.1"/>
    </source>
</evidence>
<dbReference type="RefSeq" id="WP_105515261.1">
    <property type="nucleotide sequence ID" value="NZ_PVEP01000005.1"/>
</dbReference>
<keyword evidence="2" id="KW-1185">Reference proteome</keyword>
<name>A0A2S8S6H4_9RHOB</name>
<dbReference type="Proteomes" id="UP000238338">
    <property type="component" value="Unassembled WGS sequence"/>
</dbReference>
<comment type="caution">
    <text evidence="1">The sequence shown here is derived from an EMBL/GenBank/DDBJ whole genome shotgun (WGS) entry which is preliminary data.</text>
</comment>
<sequence>MSFTLDLVDQFRVSGIDPETGRTATAVVIALGDDSLTLTAGSPVAGGTTTQVFDASVFEAGVFE</sequence>